<reference evidence="1 2" key="2">
    <citation type="journal article" date="2019" name="G3 (Bethesda)">
        <title>Hybrid Assembly of the Genome of the Entomopathogenic Nematode Steinernema carpocapsae Identifies the X-Chromosome.</title>
        <authorList>
            <person name="Serra L."/>
            <person name="Macchietto M."/>
            <person name="Macias-Munoz A."/>
            <person name="McGill C.J."/>
            <person name="Rodriguez I.M."/>
            <person name="Rodriguez B."/>
            <person name="Murad R."/>
            <person name="Mortazavi A."/>
        </authorList>
    </citation>
    <scope>NUCLEOTIDE SEQUENCE [LARGE SCALE GENOMIC DNA]</scope>
    <source>
        <strain evidence="1 2">ALL</strain>
    </source>
</reference>
<protein>
    <submittedName>
        <fullName evidence="1">Uncharacterized protein</fullName>
    </submittedName>
</protein>
<name>A0A4U8ULA7_STECR</name>
<dbReference type="EMBL" id="AZBU02000001">
    <property type="protein sequence ID" value="TMS33672.1"/>
    <property type="molecule type" value="Genomic_DNA"/>
</dbReference>
<reference evidence="1 2" key="1">
    <citation type="journal article" date="2015" name="Genome Biol.">
        <title>Comparative genomics of Steinernema reveals deeply conserved gene regulatory networks.</title>
        <authorList>
            <person name="Dillman A.R."/>
            <person name="Macchietto M."/>
            <person name="Porter C.F."/>
            <person name="Rogers A."/>
            <person name="Williams B."/>
            <person name="Antoshechkin I."/>
            <person name="Lee M.M."/>
            <person name="Goodwin Z."/>
            <person name="Lu X."/>
            <person name="Lewis E.E."/>
            <person name="Goodrich-Blair H."/>
            <person name="Stock S.P."/>
            <person name="Adams B.J."/>
            <person name="Sternberg P.W."/>
            <person name="Mortazavi A."/>
        </authorList>
    </citation>
    <scope>NUCLEOTIDE SEQUENCE [LARGE SCALE GENOMIC DNA]</scope>
    <source>
        <strain evidence="1 2">ALL</strain>
    </source>
</reference>
<comment type="caution">
    <text evidence="1">The sequence shown here is derived from an EMBL/GenBank/DDBJ whole genome shotgun (WGS) entry which is preliminary data.</text>
</comment>
<organism evidence="1 2">
    <name type="scientific">Steinernema carpocapsae</name>
    <name type="common">Entomopathogenic nematode</name>
    <dbReference type="NCBI Taxonomy" id="34508"/>
    <lineage>
        <taxon>Eukaryota</taxon>
        <taxon>Metazoa</taxon>
        <taxon>Ecdysozoa</taxon>
        <taxon>Nematoda</taxon>
        <taxon>Chromadorea</taxon>
        <taxon>Rhabditida</taxon>
        <taxon>Tylenchina</taxon>
        <taxon>Panagrolaimomorpha</taxon>
        <taxon>Strongyloidoidea</taxon>
        <taxon>Steinernematidae</taxon>
        <taxon>Steinernema</taxon>
    </lineage>
</organism>
<proteinExistence type="predicted"/>
<sequence length="82" mass="9256">MEGALRALPRRLRHPTFTNASKLSGALHIYDRRLCRLFPPSTAWPLRSYAKEARPSGPSDLAPTIPKQMSLCAPARRLHHLE</sequence>
<keyword evidence="2" id="KW-1185">Reference proteome</keyword>
<accession>A0A4U8ULA7</accession>
<gene>
    <name evidence="1" type="ORF">L596_001384</name>
</gene>
<evidence type="ECO:0000313" key="1">
    <source>
        <dbReference type="EMBL" id="TMS33672.1"/>
    </source>
</evidence>
<dbReference type="Proteomes" id="UP000298663">
    <property type="component" value="Unassembled WGS sequence"/>
</dbReference>
<evidence type="ECO:0000313" key="2">
    <source>
        <dbReference type="Proteomes" id="UP000298663"/>
    </source>
</evidence>
<dbReference type="AlphaFoldDB" id="A0A4U8ULA7"/>